<reference evidence="2 3" key="1">
    <citation type="journal article" date="2018" name="BMC Genomics">
        <title>Genomic evidence for intraspecific hybridization in a clonal and extremely halotolerant yeast.</title>
        <authorList>
            <person name="Gostincar C."/>
            <person name="Stajich J.E."/>
            <person name="Zupancic J."/>
            <person name="Zalar P."/>
            <person name="Gunde-Cimerman N."/>
        </authorList>
    </citation>
    <scope>NUCLEOTIDE SEQUENCE [LARGE SCALE GENOMIC DNA]</scope>
    <source>
        <strain evidence="2 3">EXF-171</strain>
    </source>
</reference>
<sequence>MRLSRNQFNDIGQLHLRLHAASSLTISPGRLFLSVPPVSDHLVLAAISSTAEHVQQQQQQQQQQSSMRFLGSHCVAPPSTSQQSTERTVVNDNETWEFARPAAVTNARAGEGNPDVWAGMGTGLSHAKRPSSILLSASMGDGDDVDVRGTVPPALSTPPISIQTARAFRIHLPIPIPPANQAEATVSMPHATNGTMSQDQLTNGETPSSKFLSHVTSYPMVNDGIETFKQHPVGKKSLEIADGAYQRVGKPVEPYLQQGFNYVKPYYERADEMADSGLGHVDHRFPIVKEDTHTVIDTAKSYAFWPYNYVWSTWNDEYRKTANHNNRGAGLSTSLMAIVSTELKIASDFFQALADFLGPKYEESKKKGADYVRNAEDKAEHYKHVGQEKLDEYTHLGQQKADEYKKAGEEKTEEFKGQAKETKEQAKGAAEQTKQDAQKKTQQASK</sequence>
<protein>
    <submittedName>
        <fullName evidence="2">Uncharacterized protein</fullName>
    </submittedName>
</protein>
<accession>A0A3M7FWM2</accession>
<dbReference type="VEuPathDB" id="FungiDB:BTJ68_00262"/>
<proteinExistence type="predicted"/>
<feature type="region of interest" description="Disordered" evidence="1">
    <location>
        <begin position="56"/>
        <end position="89"/>
    </location>
</feature>
<dbReference type="Pfam" id="PF17316">
    <property type="entry name" value="Perilipin_2"/>
    <property type="match status" value="1"/>
</dbReference>
<evidence type="ECO:0000256" key="1">
    <source>
        <dbReference type="SAM" id="MobiDB-lite"/>
    </source>
</evidence>
<dbReference type="Proteomes" id="UP000281468">
    <property type="component" value="Unassembled WGS sequence"/>
</dbReference>
<feature type="compositionally biased region" description="Basic and acidic residues" evidence="1">
    <location>
        <begin position="386"/>
        <end position="426"/>
    </location>
</feature>
<evidence type="ECO:0000313" key="3">
    <source>
        <dbReference type="Proteomes" id="UP000281468"/>
    </source>
</evidence>
<dbReference type="EMBL" id="QWIQ01000336">
    <property type="protein sequence ID" value="RMY93103.1"/>
    <property type="molecule type" value="Genomic_DNA"/>
</dbReference>
<dbReference type="AlphaFoldDB" id="A0A3M7FWM2"/>
<feature type="compositionally biased region" description="Polar residues" evidence="1">
    <location>
        <begin position="78"/>
        <end position="89"/>
    </location>
</feature>
<feature type="region of interest" description="Disordered" evidence="1">
    <location>
        <begin position="386"/>
        <end position="446"/>
    </location>
</feature>
<name>A0A3M7FWM2_HORWE</name>
<evidence type="ECO:0000313" key="2">
    <source>
        <dbReference type="EMBL" id="RMY93103.1"/>
    </source>
</evidence>
<gene>
    <name evidence="2" type="ORF">D0862_09294</name>
</gene>
<comment type="caution">
    <text evidence="2">The sequence shown here is derived from an EMBL/GenBank/DDBJ whole genome shotgun (WGS) entry which is preliminary data.</text>
</comment>
<organism evidence="2 3">
    <name type="scientific">Hortaea werneckii</name>
    <name type="common">Black yeast</name>
    <name type="synonym">Cladosporium werneckii</name>
    <dbReference type="NCBI Taxonomy" id="91943"/>
    <lineage>
        <taxon>Eukaryota</taxon>
        <taxon>Fungi</taxon>
        <taxon>Dikarya</taxon>
        <taxon>Ascomycota</taxon>
        <taxon>Pezizomycotina</taxon>
        <taxon>Dothideomycetes</taxon>
        <taxon>Dothideomycetidae</taxon>
        <taxon>Mycosphaerellales</taxon>
        <taxon>Teratosphaeriaceae</taxon>
        <taxon>Hortaea</taxon>
    </lineage>
</organism>